<name>A0ABU7QT61_AVIPA</name>
<proteinExistence type="predicted"/>
<organism evidence="1 2">
    <name type="scientific">Avibacterium paragallinarum</name>
    <name type="common">Haemophilus gallinarum</name>
    <dbReference type="NCBI Taxonomy" id="728"/>
    <lineage>
        <taxon>Bacteria</taxon>
        <taxon>Pseudomonadati</taxon>
        <taxon>Pseudomonadota</taxon>
        <taxon>Gammaproteobacteria</taxon>
        <taxon>Pasteurellales</taxon>
        <taxon>Pasteurellaceae</taxon>
        <taxon>Avibacterium</taxon>
    </lineage>
</organism>
<sequence>MNLKYEIEITRNTYCKEEHIFKRLKYKLEQGEFIGNYAKYDLTDIIYAYSVGFKNIYKQFLERTVNWLKQGVEKKEDFGEFDYHQYELTSALAIATWLDTGVNNIELWKNSLKWQDKLYGKEDYSEAMSRIEQEIFALQLLHYIQAQEYEKAIQLYQSVKGDKQLKLNNNMSGYRIAYAYCLHFHENKFTVAQLEKAAKSFLEKQLPLLYTKGRPTEMLYWLKMVCDAREKIYTPEEVIYTFYEYIPEEEKPEFVKDLLSGNSTEKKSFISKLFKW</sequence>
<accession>A0ABU7QT61</accession>
<evidence type="ECO:0000313" key="2">
    <source>
        <dbReference type="Proteomes" id="UP001352533"/>
    </source>
</evidence>
<dbReference type="Proteomes" id="UP001352533">
    <property type="component" value="Unassembled WGS sequence"/>
</dbReference>
<dbReference type="RefSeq" id="WP_194752125.1">
    <property type="nucleotide sequence ID" value="NZ_JACEWB010000050.1"/>
</dbReference>
<keyword evidence="2" id="KW-1185">Reference proteome</keyword>
<dbReference type="EMBL" id="JAMDKS010000050">
    <property type="protein sequence ID" value="MEE6113764.1"/>
    <property type="molecule type" value="Genomic_DNA"/>
</dbReference>
<evidence type="ECO:0000313" key="1">
    <source>
        <dbReference type="EMBL" id="MEE6113764.1"/>
    </source>
</evidence>
<comment type="caution">
    <text evidence="1">The sequence shown here is derived from an EMBL/GenBank/DDBJ whole genome shotgun (WGS) entry which is preliminary data.</text>
</comment>
<reference evidence="1 2" key="1">
    <citation type="journal article" date="2022" name="Front. Microbiol.">
        <title>Commensal bacteria contribute to the growth of multidrug-resistant Avibacterium paragallinarum in chickens.</title>
        <authorList>
            <person name="Zhu J."/>
            <person name="Chen Y."/>
            <person name="Wu Y."/>
            <person name="Wang Y."/>
            <person name="Zhu K."/>
        </authorList>
    </citation>
    <scope>NUCLEOTIDE SEQUENCE [LARGE SCALE GENOMIC DNA]</scope>
    <source>
        <strain evidence="1 2">AV12</strain>
    </source>
</reference>
<protein>
    <submittedName>
        <fullName evidence="1">Uncharacterized protein</fullName>
    </submittedName>
</protein>
<gene>
    <name evidence="1" type="ORF">M5S25_11335</name>
</gene>